<keyword evidence="4 10" id="KW-0597">Phosphoprotein</keyword>
<evidence type="ECO:0000256" key="1">
    <source>
        <dbReference type="ARBA" id="ARBA00004496"/>
    </source>
</evidence>
<dbReference type="EMBL" id="JAMZFW010000017">
    <property type="protein sequence ID" value="MCP1103049.1"/>
    <property type="molecule type" value="Genomic_DNA"/>
</dbReference>
<dbReference type="Pfam" id="PF00072">
    <property type="entry name" value="Response_reg"/>
    <property type="match status" value="1"/>
</dbReference>
<protein>
    <recommendedName>
        <fullName evidence="2">Stage 0 sporulation protein A homolog</fullName>
    </recommendedName>
</protein>
<dbReference type="PROSITE" id="PS50110">
    <property type="entry name" value="RESPONSE_REGULATORY"/>
    <property type="match status" value="1"/>
</dbReference>
<feature type="modified residue" description="4-aspartylphosphate" evidence="10">
    <location>
        <position position="55"/>
    </location>
</feature>
<name>A0ABT1EB31_9FIRM</name>
<keyword evidence="5" id="KW-0902">Two-component regulatory system</keyword>
<dbReference type="PANTHER" id="PTHR42713">
    <property type="entry name" value="HISTIDINE KINASE-RELATED"/>
    <property type="match status" value="1"/>
</dbReference>
<evidence type="ECO:0000256" key="5">
    <source>
        <dbReference type="ARBA" id="ARBA00023012"/>
    </source>
</evidence>
<dbReference type="SUPFAM" id="SSF46689">
    <property type="entry name" value="Homeodomain-like"/>
    <property type="match status" value="2"/>
</dbReference>
<dbReference type="InterPro" id="IPR051552">
    <property type="entry name" value="HptR"/>
</dbReference>
<keyword evidence="14" id="KW-1185">Reference proteome</keyword>
<comment type="caution">
    <text evidence="13">The sequence shown here is derived from an EMBL/GenBank/DDBJ whole genome shotgun (WGS) entry which is preliminary data.</text>
</comment>
<evidence type="ECO:0000259" key="12">
    <source>
        <dbReference type="PROSITE" id="PS50110"/>
    </source>
</evidence>
<feature type="domain" description="HTH araC/xylS-type" evidence="11">
    <location>
        <begin position="417"/>
        <end position="515"/>
    </location>
</feature>
<evidence type="ECO:0000259" key="11">
    <source>
        <dbReference type="PROSITE" id="PS01124"/>
    </source>
</evidence>
<evidence type="ECO:0000256" key="9">
    <source>
        <dbReference type="ARBA" id="ARBA00024867"/>
    </source>
</evidence>
<comment type="subcellular location">
    <subcellularLocation>
        <location evidence="1">Cytoplasm</location>
    </subcellularLocation>
</comment>
<keyword evidence="6" id="KW-0805">Transcription regulation</keyword>
<dbReference type="InterPro" id="IPR001789">
    <property type="entry name" value="Sig_transdc_resp-reg_receiver"/>
</dbReference>
<accession>A0ABT1EB31</accession>
<evidence type="ECO:0000256" key="6">
    <source>
        <dbReference type="ARBA" id="ARBA00023015"/>
    </source>
</evidence>
<evidence type="ECO:0000256" key="4">
    <source>
        <dbReference type="ARBA" id="ARBA00022553"/>
    </source>
</evidence>
<dbReference type="InterPro" id="IPR018060">
    <property type="entry name" value="HTH_AraC"/>
</dbReference>
<feature type="domain" description="Response regulatory" evidence="12">
    <location>
        <begin position="3"/>
        <end position="120"/>
    </location>
</feature>
<keyword evidence="7" id="KW-0238">DNA-binding</keyword>
<reference evidence="13 14" key="1">
    <citation type="journal article" date="2022" name="Genome Biol. Evol.">
        <title>Host diet, physiology and behaviors set the stage for Lachnospiraceae cladogenesis.</title>
        <authorList>
            <person name="Vera-Ponce De Leon A."/>
            <person name="Schneider M."/>
            <person name="Jahnes B.C."/>
            <person name="Sadowski V."/>
            <person name="Camuy-Velez L.A."/>
            <person name="Duan J."/>
            <person name="Sabree Z.L."/>
        </authorList>
    </citation>
    <scope>NUCLEOTIDE SEQUENCE [LARGE SCALE GENOMIC DNA]</scope>
    <source>
        <strain evidence="13 14">PAL113</strain>
    </source>
</reference>
<evidence type="ECO:0000256" key="3">
    <source>
        <dbReference type="ARBA" id="ARBA00022490"/>
    </source>
</evidence>
<gene>
    <name evidence="13" type="ORF">NK125_11535</name>
</gene>
<evidence type="ECO:0000256" key="10">
    <source>
        <dbReference type="PROSITE-ProRule" id="PRU00169"/>
    </source>
</evidence>
<evidence type="ECO:0000313" key="13">
    <source>
        <dbReference type="EMBL" id="MCP1103049.1"/>
    </source>
</evidence>
<evidence type="ECO:0000256" key="2">
    <source>
        <dbReference type="ARBA" id="ARBA00018672"/>
    </source>
</evidence>
<dbReference type="Proteomes" id="UP001523566">
    <property type="component" value="Unassembled WGS sequence"/>
</dbReference>
<dbReference type="SMART" id="SM00448">
    <property type="entry name" value="REC"/>
    <property type="match status" value="1"/>
</dbReference>
<evidence type="ECO:0000256" key="7">
    <source>
        <dbReference type="ARBA" id="ARBA00023125"/>
    </source>
</evidence>
<dbReference type="RefSeq" id="WP_262066834.1">
    <property type="nucleotide sequence ID" value="NZ_JAMXOD010000017.1"/>
</dbReference>
<evidence type="ECO:0000256" key="8">
    <source>
        <dbReference type="ARBA" id="ARBA00023163"/>
    </source>
</evidence>
<dbReference type="InterPro" id="IPR011006">
    <property type="entry name" value="CheY-like_superfamily"/>
</dbReference>
<sequence>MYRILIVDDEFLVRLGLKTTIDWEANGYEVVGEASNGKEAMEMVHRLNPDIVLVDIKMPVMDGLEFMKKVRETNQEVSFIILSNYGDFKYAKDAMKMGVSQYMLKSEINGEILLKTLESVLTEREVKGVRPDQSEQKKKEYLKDIFSKIHGNGNYRLEELKAPKEGVFKEARYITMKMYCNESFLNDKSKDMLQNMLISLIEDAFVDSAIFETTIQKNFYVMVVYPVERQQDIENYCKEKGEFIKRKIKHYFDVALKGGISLTGKADTLPELFKQAETSRQLCFFGEKNFEIYNSSMDSEMSTDISYSVSIAKISEYMANNDTAGMKEYVEAVVQELIQARAYFQMRHVFIDFLSIAKSYIKQLKDEDMATALKKLDYDNWYCLDSAREVLDYIVAIYTNIVDAKNKSRPGYNASVQKTILYIEKNYKDNITLEDMADYVGISKNYLSMLFKQETGQNLVTYLNQIRIEKGKKLLQTTNYRIYEVAEQVGFGSPYYFSKMFKEITGMQCKEYRDAFLDISNQGE</sequence>
<dbReference type="SMART" id="SM00342">
    <property type="entry name" value="HTH_ARAC"/>
    <property type="match status" value="1"/>
</dbReference>
<dbReference type="Gene3D" id="1.10.10.60">
    <property type="entry name" value="Homeodomain-like"/>
    <property type="match status" value="2"/>
</dbReference>
<organism evidence="13 14">
    <name type="scientific">Aequitasia blattaphilus</name>
    <dbReference type="NCBI Taxonomy" id="2949332"/>
    <lineage>
        <taxon>Bacteria</taxon>
        <taxon>Bacillati</taxon>
        <taxon>Bacillota</taxon>
        <taxon>Clostridia</taxon>
        <taxon>Lachnospirales</taxon>
        <taxon>Lachnospiraceae</taxon>
        <taxon>Aequitasia</taxon>
    </lineage>
</organism>
<dbReference type="PANTHER" id="PTHR42713:SF3">
    <property type="entry name" value="TRANSCRIPTIONAL REGULATORY PROTEIN HPTR"/>
    <property type="match status" value="1"/>
</dbReference>
<keyword evidence="3" id="KW-0963">Cytoplasm</keyword>
<dbReference type="Pfam" id="PF12833">
    <property type="entry name" value="HTH_18"/>
    <property type="match status" value="1"/>
</dbReference>
<evidence type="ECO:0000313" key="14">
    <source>
        <dbReference type="Proteomes" id="UP001523566"/>
    </source>
</evidence>
<dbReference type="SUPFAM" id="SSF52172">
    <property type="entry name" value="CheY-like"/>
    <property type="match status" value="1"/>
</dbReference>
<dbReference type="Gene3D" id="3.40.50.2300">
    <property type="match status" value="1"/>
</dbReference>
<dbReference type="InterPro" id="IPR009057">
    <property type="entry name" value="Homeodomain-like_sf"/>
</dbReference>
<proteinExistence type="predicted"/>
<dbReference type="CDD" id="cd17536">
    <property type="entry name" value="REC_YesN-like"/>
    <property type="match status" value="1"/>
</dbReference>
<dbReference type="PROSITE" id="PS01124">
    <property type="entry name" value="HTH_ARAC_FAMILY_2"/>
    <property type="match status" value="1"/>
</dbReference>
<keyword evidence="8" id="KW-0804">Transcription</keyword>
<comment type="function">
    <text evidence="9">May play the central regulatory role in sporulation. It may be an element of the effector pathway responsible for the activation of sporulation genes in response to nutritional stress. Spo0A may act in concert with spo0H (a sigma factor) to control the expression of some genes that are critical to the sporulation process.</text>
</comment>